<accession>A0ABY0FMQ1</accession>
<comment type="function">
    <text evidence="6">Involved in transcription antitermination. Required for transcription of ribosomal RNA (rRNA) genes. Binds specifically to the boxA antiterminator sequence of the ribosomal RNA (rrn) operons.</text>
</comment>
<dbReference type="Proteomes" id="UP001191019">
    <property type="component" value="Unassembled WGS sequence"/>
</dbReference>
<dbReference type="Gene3D" id="1.10.940.10">
    <property type="entry name" value="NusB-like"/>
    <property type="match status" value="1"/>
</dbReference>
<comment type="similarity">
    <text evidence="1 6">Belongs to the NusB family.</text>
</comment>
<dbReference type="InterPro" id="IPR006027">
    <property type="entry name" value="NusB_RsmB_TIM44"/>
</dbReference>
<evidence type="ECO:0000256" key="4">
    <source>
        <dbReference type="ARBA" id="ARBA00023015"/>
    </source>
</evidence>
<dbReference type="InterPro" id="IPR035926">
    <property type="entry name" value="NusB-like_sf"/>
</dbReference>
<keyword evidence="5 6" id="KW-0804">Transcription</keyword>
<keyword evidence="2 6" id="KW-0889">Transcription antitermination</keyword>
<evidence type="ECO:0000313" key="9">
    <source>
        <dbReference type="EMBL" id="RYC75201.1"/>
    </source>
</evidence>
<evidence type="ECO:0000313" key="10">
    <source>
        <dbReference type="Proteomes" id="UP001191019"/>
    </source>
</evidence>
<dbReference type="EMBL" id="PRLM01000001">
    <property type="protein sequence ID" value="RYC75201.1"/>
    <property type="molecule type" value="Genomic_DNA"/>
</dbReference>
<evidence type="ECO:0000256" key="6">
    <source>
        <dbReference type="HAMAP-Rule" id="MF_00073"/>
    </source>
</evidence>
<dbReference type="PANTHER" id="PTHR11078">
    <property type="entry name" value="N UTILIZATION SUBSTANCE PROTEIN B-RELATED"/>
    <property type="match status" value="1"/>
</dbReference>
<keyword evidence="4 6" id="KW-0805">Transcription regulation</keyword>
<reference evidence="9 10" key="1">
    <citation type="journal article" date="2018" name="bioRxiv">
        <title>Evidence of independent acquisition and adaption of ultra-small bacteria to human hosts across the highly diverse yet reduced genomes of the phylum Saccharibacteria.</title>
        <authorList>
            <person name="McLean J.S."/>
            <person name="Bor B."/>
            <person name="To T.T."/>
            <person name="Liu Q."/>
            <person name="Kearns K.A."/>
            <person name="Solden L.M."/>
            <person name="Wrighton K.C."/>
            <person name="He X."/>
            <person name="Shi W."/>
        </authorList>
    </citation>
    <scope>NUCLEOTIDE SEQUENCE [LARGE SCALE GENOMIC DNA]</scope>
    <source>
        <strain evidence="9 10">TM7_G3_2_Rum_HOT_351B</strain>
    </source>
</reference>
<gene>
    <name evidence="6 9" type="primary">nusB</name>
    <name evidence="9" type="ORF">G3RUM_00144</name>
</gene>
<feature type="region of interest" description="Disordered" evidence="7">
    <location>
        <begin position="145"/>
        <end position="175"/>
    </location>
</feature>
<dbReference type="NCBIfam" id="TIGR01951">
    <property type="entry name" value="nusB"/>
    <property type="match status" value="1"/>
</dbReference>
<keyword evidence="10" id="KW-1185">Reference proteome</keyword>
<dbReference type="InterPro" id="IPR011605">
    <property type="entry name" value="NusB_fam"/>
</dbReference>
<dbReference type="RefSeq" id="WP_129734413.1">
    <property type="nucleotide sequence ID" value="NZ_PRLM01000001.1"/>
</dbReference>
<evidence type="ECO:0000259" key="8">
    <source>
        <dbReference type="Pfam" id="PF01029"/>
    </source>
</evidence>
<dbReference type="Pfam" id="PF01029">
    <property type="entry name" value="NusB"/>
    <property type="match status" value="1"/>
</dbReference>
<evidence type="ECO:0000256" key="5">
    <source>
        <dbReference type="ARBA" id="ARBA00023163"/>
    </source>
</evidence>
<protein>
    <recommendedName>
        <fullName evidence="6">Transcription antitermination protein NusB</fullName>
    </recommendedName>
    <alternativeName>
        <fullName evidence="6">Antitermination factor NusB</fullName>
    </alternativeName>
</protein>
<organism evidence="9 10">
    <name type="scientific">Candidatus Nanosyncoccus alces</name>
    <dbReference type="NCBI Taxonomy" id="2171997"/>
    <lineage>
        <taxon>Bacteria</taxon>
        <taxon>Candidatus Saccharimonadota</taxon>
        <taxon>Candidatus Nanosyncoccalia</taxon>
        <taxon>Candidatus Nanosyncoccales</taxon>
        <taxon>Candidatus Nanosyncoccaceae</taxon>
        <taxon>Candidatus Nanosyncoccus</taxon>
    </lineage>
</organism>
<reference evidence="9 10" key="2">
    <citation type="journal article" date="2020" name="Cell Rep.">
        <title>Acquisition and Adaptation of Ultra-small Parasitic Reduced Genome Bacteria to Mammalian Hosts.</title>
        <authorList>
            <person name="McLean J.S."/>
            <person name="Bor B."/>
            <person name="Kerns K.A."/>
            <person name="Liu Q."/>
            <person name="To T.T."/>
            <person name="Solden L."/>
            <person name="Hendrickson E.L."/>
            <person name="Wrighton K."/>
            <person name="Shi W."/>
            <person name="He X."/>
        </authorList>
    </citation>
    <scope>NUCLEOTIDE SEQUENCE [LARGE SCALE GENOMIC DNA]</scope>
    <source>
        <strain evidence="9 10">TM7_G3_2_Rum_HOT_351B</strain>
    </source>
</reference>
<evidence type="ECO:0000256" key="1">
    <source>
        <dbReference type="ARBA" id="ARBA00005952"/>
    </source>
</evidence>
<comment type="caution">
    <text evidence="9">The sequence shown here is derived from an EMBL/GenBank/DDBJ whole genome shotgun (WGS) entry which is preliminary data.</text>
</comment>
<feature type="domain" description="NusB/RsmB/TIM44" evidence="8">
    <location>
        <begin position="9"/>
        <end position="139"/>
    </location>
</feature>
<sequence>MASNRHLGRVIVLQSLYEYELRTLAHDPEVDLDVIVAKNIEPYEKALGDTEFVYNLAHKVAENFETLDTALAPMAPEWPISSIAAIDRNVLRMGLYELSECRDSIPPKVAINEAVELAKAFGSENSSKFVNGVLGTAYRQLGIVEEENESRNKSVEGAVGAESAEGAGSVADGEG</sequence>
<evidence type="ECO:0000256" key="2">
    <source>
        <dbReference type="ARBA" id="ARBA00022814"/>
    </source>
</evidence>
<feature type="compositionally biased region" description="Low complexity" evidence="7">
    <location>
        <begin position="155"/>
        <end position="175"/>
    </location>
</feature>
<name>A0ABY0FMQ1_9BACT</name>
<dbReference type="PANTHER" id="PTHR11078:SF3">
    <property type="entry name" value="ANTITERMINATION NUSB DOMAIN-CONTAINING PROTEIN"/>
    <property type="match status" value="1"/>
</dbReference>
<dbReference type="HAMAP" id="MF_00073">
    <property type="entry name" value="NusB"/>
    <property type="match status" value="1"/>
</dbReference>
<dbReference type="SUPFAM" id="SSF48013">
    <property type="entry name" value="NusB-like"/>
    <property type="match status" value="1"/>
</dbReference>
<keyword evidence="3 6" id="KW-0694">RNA-binding</keyword>
<proteinExistence type="inferred from homology"/>
<evidence type="ECO:0000256" key="7">
    <source>
        <dbReference type="SAM" id="MobiDB-lite"/>
    </source>
</evidence>
<evidence type="ECO:0000256" key="3">
    <source>
        <dbReference type="ARBA" id="ARBA00022884"/>
    </source>
</evidence>